<dbReference type="Proteomes" id="UP000220836">
    <property type="component" value="Unassembled WGS sequence"/>
</dbReference>
<accession>A0A238KSH1</accession>
<protein>
    <submittedName>
        <fullName evidence="7">Outer membrane efflux protein</fullName>
    </submittedName>
</protein>
<proteinExistence type="predicted"/>
<keyword evidence="5" id="KW-0998">Cell outer membrane</keyword>
<evidence type="ECO:0000256" key="5">
    <source>
        <dbReference type="ARBA" id="ARBA00023237"/>
    </source>
</evidence>
<evidence type="ECO:0000256" key="1">
    <source>
        <dbReference type="ARBA" id="ARBA00004442"/>
    </source>
</evidence>
<dbReference type="SUPFAM" id="SSF56954">
    <property type="entry name" value="Outer membrane efflux proteins (OEP)"/>
    <property type="match status" value="1"/>
</dbReference>
<evidence type="ECO:0000313" key="8">
    <source>
        <dbReference type="Proteomes" id="UP000220836"/>
    </source>
</evidence>
<evidence type="ECO:0000256" key="6">
    <source>
        <dbReference type="SAM" id="Coils"/>
    </source>
</evidence>
<keyword evidence="6" id="KW-0175">Coiled coil</keyword>
<dbReference type="InterPro" id="IPR051906">
    <property type="entry name" value="TolC-like"/>
</dbReference>
<feature type="coiled-coil region" evidence="6">
    <location>
        <begin position="88"/>
        <end position="115"/>
    </location>
</feature>
<sequence length="443" mass="47731">MSMSRRSLGLIIAVAMLPGCMTDMGEGVVSRFKGAEPQTAAGTSVSAAPKPKKAVVRASDASEIIRALQSRPSLLISGTPYSRVADAVMASDARVAEAELRVARLREQASKYNWLPSIGPSVSLNSLGDFVADLVINQVIFDNGRKKAERDLAKANVELAAVTLVEDGNDRVHDALSLYLTAERNRAITQHSEIAIKEMRHFEWVMQERVNGGISDMSDLNIVQQKIATLRSRSSEAQEATVTAMAELNAMSSRNLDDLRGVGDLRAETSADVLGVLRAKGERERTIAESKIARAGHLPGLYANASGGSSDPSVGIDVTIDTLFSLGTSAEFEALDISKETADRRVAEAGEDAAREIAAQSRKLEAFTRQIGEAKTLTKQAKVNLDLFQAQYDGGQRQVMDVVGVFETYAAALVREIDLKYKAERAELELARLRGGLAEGAQI</sequence>
<keyword evidence="8" id="KW-1185">Reference proteome</keyword>
<dbReference type="Gene3D" id="1.20.1600.10">
    <property type="entry name" value="Outer membrane efflux proteins (OEP)"/>
    <property type="match status" value="1"/>
</dbReference>
<evidence type="ECO:0000313" key="7">
    <source>
        <dbReference type="EMBL" id="SMX45541.1"/>
    </source>
</evidence>
<keyword evidence="2" id="KW-1134">Transmembrane beta strand</keyword>
<gene>
    <name evidence="7" type="ORF">PEV8663_03069</name>
</gene>
<organism evidence="7 8">
    <name type="scientific">Pelagimonas varians</name>
    <dbReference type="NCBI Taxonomy" id="696760"/>
    <lineage>
        <taxon>Bacteria</taxon>
        <taxon>Pseudomonadati</taxon>
        <taxon>Pseudomonadota</taxon>
        <taxon>Alphaproteobacteria</taxon>
        <taxon>Rhodobacterales</taxon>
        <taxon>Roseobacteraceae</taxon>
        <taxon>Pelagimonas</taxon>
    </lineage>
</organism>
<evidence type="ECO:0000256" key="2">
    <source>
        <dbReference type="ARBA" id="ARBA00022452"/>
    </source>
</evidence>
<dbReference type="AlphaFoldDB" id="A0A238KSH1"/>
<dbReference type="GO" id="GO:0009279">
    <property type="term" value="C:cell outer membrane"/>
    <property type="evidence" value="ECO:0007669"/>
    <property type="project" value="UniProtKB-SubCell"/>
</dbReference>
<comment type="subcellular location">
    <subcellularLocation>
        <location evidence="1">Cell outer membrane</location>
    </subcellularLocation>
</comment>
<dbReference type="GO" id="GO:0015562">
    <property type="term" value="F:efflux transmembrane transporter activity"/>
    <property type="evidence" value="ECO:0007669"/>
    <property type="project" value="InterPro"/>
</dbReference>
<dbReference type="GO" id="GO:1990281">
    <property type="term" value="C:efflux pump complex"/>
    <property type="evidence" value="ECO:0007669"/>
    <property type="project" value="TreeGrafter"/>
</dbReference>
<keyword evidence="3" id="KW-0812">Transmembrane</keyword>
<keyword evidence="4" id="KW-0472">Membrane</keyword>
<dbReference type="PANTHER" id="PTHR30026">
    <property type="entry name" value="OUTER MEMBRANE PROTEIN TOLC"/>
    <property type="match status" value="1"/>
</dbReference>
<reference evidence="7 8" key="1">
    <citation type="submission" date="2017-05" db="EMBL/GenBank/DDBJ databases">
        <authorList>
            <person name="Song R."/>
            <person name="Chenine A.L."/>
            <person name="Ruprecht R.M."/>
        </authorList>
    </citation>
    <scope>NUCLEOTIDE SEQUENCE [LARGE SCALE GENOMIC DNA]</scope>
    <source>
        <strain evidence="7 8">CECT 8663</strain>
    </source>
</reference>
<name>A0A238KSH1_9RHOB</name>
<dbReference type="EMBL" id="FXYH01000011">
    <property type="protein sequence ID" value="SMX45541.1"/>
    <property type="molecule type" value="Genomic_DNA"/>
</dbReference>
<evidence type="ECO:0000256" key="3">
    <source>
        <dbReference type="ARBA" id="ARBA00022692"/>
    </source>
</evidence>
<dbReference type="GO" id="GO:0015288">
    <property type="term" value="F:porin activity"/>
    <property type="evidence" value="ECO:0007669"/>
    <property type="project" value="TreeGrafter"/>
</dbReference>
<dbReference type="PANTHER" id="PTHR30026:SF20">
    <property type="entry name" value="OUTER MEMBRANE PROTEIN TOLC"/>
    <property type="match status" value="1"/>
</dbReference>
<evidence type="ECO:0000256" key="4">
    <source>
        <dbReference type="ARBA" id="ARBA00023136"/>
    </source>
</evidence>